<evidence type="ECO:0000259" key="2">
    <source>
        <dbReference type="Pfam" id="PF01380"/>
    </source>
</evidence>
<feature type="domain" description="SIS" evidence="2">
    <location>
        <begin position="60"/>
        <end position="154"/>
    </location>
</feature>
<dbReference type="GO" id="GO:0016853">
    <property type="term" value="F:isomerase activity"/>
    <property type="evidence" value="ECO:0007669"/>
    <property type="project" value="InterPro"/>
</dbReference>
<dbReference type="AlphaFoldDB" id="K2FAX4"/>
<dbReference type="InterPro" id="IPR046348">
    <property type="entry name" value="SIS_dom_sf"/>
</dbReference>
<gene>
    <name evidence="3" type="ORF">ACD_3C00083G0020</name>
</gene>
<evidence type="ECO:0000256" key="1">
    <source>
        <dbReference type="ARBA" id="ARBA00009235"/>
    </source>
</evidence>
<dbReference type="GO" id="GO:0097367">
    <property type="term" value="F:carbohydrate derivative binding"/>
    <property type="evidence" value="ECO:0007669"/>
    <property type="project" value="InterPro"/>
</dbReference>
<dbReference type="InterPro" id="IPR001347">
    <property type="entry name" value="SIS_dom"/>
</dbReference>
<dbReference type="SUPFAM" id="SSF53697">
    <property type="entry name" value="SIS domain"/>
    <property type="match status" value="1"/>
</dbReference>
<sequence>MIQDNVGNILAEINSVLTKINQEECDILIQTILNSDKIVWVWAWKVWMATKWFIMRLWHFGHNAWFLWDTTVPHVWEWDTLLVVSWSWETQTIYDLVQIWKNNWAKIALITWNPDSRMWKLADIILKVTAPSKTKEVDWFKSIQPMTTLNEQSLIILFDALVLEMMAKTWETHDSMWWRHSNLE</sequence>
<dbReference type="Gene3D" id="3.40.50.10490">
    <property type="entry name" value="Glucose-6-phosphate isomerase like protein, domain 1"/>
    <property type="match status" value="1"/>
</dbReference>
<protein>
    <recommendedName>
        <fullName evidence="2">SIS domain-containing protein</fullName>
    </recommendedName>
</protein>
<organism evidence="3">
    <name type="scientific">uncultured bacterium</name>
    <name type="common">gcode 4</name>
    <dbReference type="NCBI Taxonomy" id="1234023"/>
    <lineage>
        <taxon>Bacteria</taxon>
        <taxon>environmental samples</taxon>
    </lineage>
</organism>
<dbReference type="GO" id="GO:1901135">
    <property type="term" value="P:carbohydrate derivative metabolic process"/>
    <property type="evidence" value="ECO:0007669"/>
    <property type="project" value="InterPro"/>
</dbReference>
<dbReference type="PANTHER" id="PTHR43443:SF1">
    <property type="entry name" value="3-HEXULOSE-6-PHOSPHATE ISOMERASE"/>
    <property type="match status" value="1"/>
</dbReference>
<dbReference type="EMBL" id="AMFJ01000357">
    <property type="protein sequence ID" value="EKE28281.1"/>
    <property type="molecule type" value="Genomic_DNA"/>
</dbReference>
<name>K2FAX4_9BACT</name>
<dbReference type="InterPro" id="IPR017552">
    <property type="entry name" value="PHI/rmpB"/>
</dbReference>
<comment type="similarity">
    <text evidence="1">Belongs to the SIS family. PHI subfamily.</text>
</comment>
<comment type="caution">
    <text evidence="3">The sequence shown here is derived from an EMBL/GenBank/DDBJ whole genome shotgun (WGS) entry which is preliminary data.</text>
</comment>
<dbReference type="Pfam" id="PF01380">
    <property type="entry name" value="SIS"/>
    <property type="match status" value="1"/>
</dbReference>
<proteinExistence type="inferred from homology"/>
<reference evidence="3" key="1">
    <citation type="journal article" date="2012" name="Science">
        <title>Fermentation, hydrogen, and sulfur metabolism in multiple uncultivated bacterial phyla.</title>
        <authorList>
            <person name="Wrighton K.C."/>
            <person name="Thomas B.C."/>
            <person name="Sharon I."/>
            <person name="Miller C.S."/>
            <person name="Castelle C.J."/>
            <person name="VerBerkmoes N.C."/>
            <person name="Wilkins M.J."/>
            <person name="Hettich R.L."/>
            <person name="Lipton M.S."/>
            <person name="Williams K.H."/>
            <person name="Long P.E."/>
            <person name="Banfield J.F."/>
        </authorList>
    </citation>
    <scope>NUCLEOTIDE SEQUENCE [LARGE SCALE GENOMIC DNA]</scope>
</reference>
<dbReference type="PANTHER" id="PTHR43443">
    <property type="entry name" value="3-HEXULOSE-6-PHOSPHATE ISOMERASE"/>
    <property type="match status" value="1"/>
</dbReference>
<accession>K2FAX4</accession>
<evidence type="ECO:0000313" key="3">
    <source>
        <dbReference type="EMBL" id="EKE28281.1"/>
    </source>
</evidence>